<dbReference type="PANTHER" id="PTHR11730">
    <property type="entry name" value="AMMONIUM TRANSPORTER"/>
    <property type="match status" value="1"/>
</dbReference>
<evidence type="ECO:0000256" key="2">
    <source>
        <dbReference type="ARBA" id="ARBA00005887"/>
    </source>
</evidence>
<protein>
    <submittedName>
        <fullName evidence="10">Ammonium transporter</fullName>
    </submittedName>
</protein>
<feature type="transmembrane region" description="Helical" evidence="8">
    <location>
        <begin position="387"/>
        <end position="408"/>
    </location>
</feature>
<accession>A0A1N6SNE5</accession>
<dbReference type="GO" id="GO:0008519">
    <property type="term" value="F:ammonium channel activity"/>
    <property type="evidence" value="ECO:0007669"/>
    <property type="project" value="InterPro"/>
</dbReference>
<name>A0A1N6SNE5_AQUAC</name>
<dbReference type="Gene3D" id="1.10.3430.10">
    <property type="entry name" value="Ammonium transporter AmtB like domains"/>
    <property type="match status" value="1"/>
</dbReference>
<feature type="domain" description="Ammonium transporter AmtB-like" evidence="9">
    <location>
        <begin position="55"/>
        <end position="431"/>
    </location>
</feature>
<feature type="transmembrane region" description="Helical" evidence="8">
    <location>
        <begin position="322"/>
        <end position="340"/>
    </location>
</feature>
<comment type="similarity">
    <text evidence="2">Belongs to the ammonia transporter channel (TC 1.A.11.2) family.</text>
</comment>
<dbReference type="PANTHER" id="PTHR11730:SF89">
    <property type="entry name" value="AMMONIUM TRANSPORTER SLL0108-RELATED"/>
    <property type="match status" value="1"/>
</dbReference>
<dbReference type="GO" id="GO:0097272">
    <property type="term" value="P:ammonium homeostasis"/>
    <property type="evidence" value="ECO:0007669"/>
    <property type="project" value="TreeGrafter"/>
</dbReference>
<feature type="transmembrane region" description="Helical" evidence="8">
    <location>
        <begin position="54"/>
        <end position="73"/>
    </location>
</feature>
<evidence type="ECO:0000256" key="6">
    <source>
        <dbReference type="ARBA" id="ARBA00023136"/>
    </source>
</evidence>
<feature type="transmembrane region" description="Helical" evidence="8">
    <location>
        <begin position="269"/>
        <end position="291"/>
    </location>
</feature>
<keyword evidence="4 8" id="KW-0812">Transmembrane</keyword>
<evidence type="ECO:0000256" key="5">
    <source>
        <dbReference type="ARBA" id="ARBA00022989"/>
    </source>
</evidence>
<evidence type="ECO:0000256" key="7">
    <source>
        <dbReference type="ARBA" id="ARBA00023177"/>
    </source>
</evidence>
<dbReference type="GO" id="GO:0016020">
    <property type="term" value="C:membrane"/>
    <property type="evidence" value="ECO:0007669"/>
    <property type="project" value="UniProtKB-SubCell"/>
</dbReference>
<feature type="transmembrane region" description="Helical" evidence="8">
    <location>
        <begin position="127"/>
        <end position="148"/>
    </location>
</feature>
<keyword evidence="3" id="KW-0813">Transport</keyword>
<dbReference type="InterPro" id="IPR018047">
    <property type="entry name" value="Ammonium_transpt_CS"/>
</dbReference>
<comment type="subcellular location">
    <subcellularLocation>
        <location evidence="1">Membrane</location>
        <topology evidence="1">Multi-pass membrane protein</topology>
    </subcellularLocation>
</comment>
<evidence type="ECO:0000259" key="9">
    <source>
        <dbReference type="Pfam" id="PF00909"/>
    </source>
</evidence>
<dbReference type="EMBL" id="FTMP01000004">
    <property type="protein sequence ID" value="SIQ42561.1"/>
    <property type="molecule type" value="Genomic_DNA"/>
</dbReference>
<dbReference type="SUPFAM" id="SSF111352">
    <property type="entry name" value="Ammonium transporter"/>
    <property type="match status" value="1"/>
</dbReference>
<keyword evidence="7" id="KW-0924">Ammonia transport</keyword>
<organism evidence="10 11">
    <name type="scientific">Aquipseudomonas alcaligenes</name>
    <name type="common">Pseudomonas alcaligenes</name>
    <dbReference type="NCBI Taxonomy" id="43263"/>
    <lineage>
        <taxon>Bacteria</taxon>
        <taxon>Pseudomonadati</taxon>
        <taxon>Pseudomonadota</taxon>
        <taxon>Gammaproteobacteria</taxon>
        <taxon>Pseudomonadales</taxon>
        <taxon>Pseudomonadaceae</taxon>
        <taxon>Aquipseudomonas</taxon>
    </lineage>
</organism>
<gene>
    <name evidence="10" type="ORF">SAMN05878282_10445</name>
</gene>
<dbReference type="PROSITE" id="PS01219">
    <property type="entry name" value="AMMONIUM_TRANSP"/>
    <property type="match status" value="1"/>
</dbReference>
<keyword evidence="5 8" id="KW-1133">Transmembrane helix</keyword>
<evidence type="ECO:0000313" key="11">
    <source>
        <dbReference type="Proteomes" id="UP000185841"/>
    </source>
</evidence>
<feature type="transmembrane region" description="Helical" evidence="8">
    <location>
        <begin position="200"/>
        <end position="221"/>
    </location>
</feature>
<dbReference type="Proteomes" id="UP000185841">
    <property type="component" value="Unassembled WGS sequence"/>
</dbReference>
<dbReference type="AlphaFoldDB" id="A0A1N6SNE5"/>
<feature type="transmembrane region" description="Helical" evidence="8">
    <location>
        <begin position="352"/>
        <end position="375"/>
    </location>
</feature>
<keyword evidence="6 8" id="KW-0472">Membrane</keyword>
<evidence type="ECO:0000256" key="1">
    <source>
        <dbReference type="ARBA" id="ARBA00004141"/>
    </source>
</evidence>
<evidence type="ECO:0000256" key="3">
    <source>
        <dbReference type="ARBA" id="ARBA00022448"/>
    </source>
</evidence>
<dbReference type="Pfam" id="PF00909">
    <property type="entry name" value="Ammonium_transp"/>
    <property type="match status" value="1"/>
</dbReference>
<evidence type="ECO:0000256" key="8">
    <source>
        <dbReference type="SAM" id="Phobius"/>
    </source>
</evidence>
<dbReference type="InterPro" id="IPR029020">
    <property type="entry name" value="Ammonium/urea_transptr"/>
</dbReference>
<evidence type="ECO:0000313" key="10">
    <source>
        <dbReference type="EMBL" id="SIQ42561.1"/>
    </source>
</evidence>
<feature type="transmembrane region" description="Helical" evidence="8">
    <location>
        <begin position="160"/>
        <end position="180"/>
    </location>
</feature>
<dbReference type="InterPro" id="IPR024041">
    <property type="entry name" value="NH4_transpt_AmtB-like_dom"/>
</dbReference>
<sequence length="438" mass="46163">MRFLIRTNMARNGIGMVHESLRVLVFGAESAGVSLPMENLNSAVETLIHGSNTLFILLGAIMVLAMHAGFAFLEVGTVRHKNQVNALSKILSDFAISALAYFFIGYWVAYGVTFLEPASTLTAGNGYALVKFFFLMTFAAAIPAIISGGIAERAKFGPQLCATLLIVAFVYPFFEGLIWNGNFGLQVWLTERFGAAFHDFAGSVVVHAVGGWLAFGAVVLLGQRNGRYRDGRLVAFAPSNIPFLALGSWILIIGWFGFNVMSAQTLGSISGLVAVNSLMAMVGGTVAALLVGRNDPGFLHNGPLAGLVAVCAGSDLMHPVGALATGAIAGALFVWAFTATQVKWKIDDVLGVWPLHGLCGVWGGIACGIFGQTWLGGLGGVSLISQLIGTALGVLVALVGGFLVYGLLKSVTGIRLNQEQEYYGADLSIHKIGANSQD</sequence>
<proteinExistence type="inferred from homology"/>
<evidence type="ECO:0000256" key="4">
    <source>
        <dbReference type="ARBA" id="ARBA00022692"/>
    </source>
</evidence>
<feature type="transmembrane region" description="Helical" evidence="8">
    <location>
        <begin position="298"/>
        <end position="316"/>
    </location>
</feature>
<reference evidence="10 11" key="1">
    <citation type="submission" date="2017-01" db="EMBL/GenBank/DDBJ databases">
        <authorList>
            <person name="Mah S.A."/>
            <person name="Swanson W.J."/>
            <person name="Moy G.W."/>
            <person name="Vacquier V.D."/>
        </authorList>
    </citation>
    <scope>NUCLEOTIDE SEQUENCE [LARGE SCALE GENOMIC DNA]</scope>
    <source>
        <strain evidence="10 11">RU36E</strain>
    </source>
</reference>
<feature type="transmembrane region" description="Helical" evidence="8">
    <location>
        <begin position="233"/>
        <end position="257"/>
    </location>
</feature>
<feature type="transmembrane region" description="Helical" evidence="8">
    <location>
        <begin position="94"/>
        <end position="115"/>
    </location>
</feature>